<dbReference type="Proteomes" id="UP001054945">
    <property type="component" value="Unassembled WGS sequence"/>
</dbReference>
<dbReference type="PANTHER" id="PTHR24373:SF275">
    <property type="entry name" value="TIR DOMAIN-CONTAINING PROTEIN"/>
    <property type="match status" value="1"/>
</dbReference>
<dbReference type="PANTHER" id="PTHR24373">
    <property type="entry name" value="SLIT RELATED LEUCINE-RICH REPEAT NEURONAL PROTEIN"/>
    <property type="match status" value="1"/>
</dbReference>
<proteinExistence type="predicted"/>
<gene>
    <name evidence="4" type="primary">Igfals_1</name>
    <name evidence="4" type="ORF">CEXT_578481</name>
</gene>
<keyword evidence="1" id="KW-0433">Leucine-rich repeat</keyword>
<dbReference type="SUPFAM" id="SSF52058">
    <property type="entry name" value="L domain-like"/>
    <property type="match status" value="1"/>
</dbReference>
<organism evidence="4 5">
    <name type="scientific">Caerostris extrusa</name>
    <name type="common">Bark spider</name>
    <name type="synonym">Caerostris bankana</name>
    <dbReference type="NCBI Taxonomy" id="172846"/>
    <lineage>
        <taxon>Eukaryota</taxon>
        <taxon>Metazoa</taxon>
        <taxon>Ecdysozoa</taxon>
        <taxon>Arthropoda</taxon>
        <taxon>Chelicerata</taxon>
        <taxon>Arachnida</taxon>
        <taxon>Araneae</taxon>
        <taxon>Araneomorphae</taxon>
        <taxon>Entelegynae</taxon>
        <taxon>Araneoidea</taxon>
        <taxon>Araneidae</taxon>
        <taxon>Caerostris</taxon>
    </lineage>
</organism>
<dbReference type="SMART" id="SM00369">
    <property type="entry name" value="LRR_TYP"/>
    <property type="match status" value="6"/>
</dbReference>
<dbReference type="InterPro" id="IPR003591">
    <property type="entry name" value="Leu-rich_rpt_typical-subtyp"/>
</dbReference>
<dbReference type="InterPro" id="IPR001611">
    <property type="entry name" value="Leu-rich_rpt"/>
</dbReference>
<name>A0AAV4MPV0_CAEEX</name>
<dbReference type="AlphaFoldDB" id="A0AAV4MPV0"/>
<dbReference type="Gene3D" id="3.80.10.10">
    <property type="entry name" value="Ribonuclease Inhibitor"/>
    <property type="match status" value="3"/>
</dbReference>
<sequence>MVSAAQVPISRWKPQNSSVKTVLCVFRNESLFLMFHLPRNTESITVLQANDDSVMIFTNAILKDLQNIKSVDLQGSLSAAKIHITNDVFHDLTELKYLSLQRVDLTGAEKAFSKLSTLEVLHVIYCDIGYLKWEMLDGLKNLKELYLRQSGIKELYGFAFYGTPELRRLFLSHNDLFSVEADAFVGLLKLEYLDLSNNRIDHLSGLTFPPLPHLQWLELKHNPIKVIFPHCFQFLNGTQHLTLGHKKQPVHLMKFSFRGLYSLLYLHIPNIDNDALFEHVFYDLKSLSHINLRGRIKIINNRAFNGAHKVLRKLELHDCQIERVYDESFYGLENLHLLDLSENLLRSLPDRAFNHLKSIKQIYLNDNQFTQLQENLYLPLNSLQALDLYGNPWNCTCKMAYWKESIVMAKHEHKTKICNGTLCTDILEEETDHTPKCKEPKVFENQSVFQILKLLKCDKLL</sequence>
<dbReference type="SMART" id="SM00365">
    <property type="entry name" value="LRR_SD22"/>
    <property type="match status" value="4"/>
</dbReference>
<dbReference type="EMBL" id="BPLR01002506">
    <property type="protein sequence ID" value="GIX74461.1"/>
    <property type="molecule type" value="Genomic_DNA"/>
</dbReference>
<keyword evidence="3" id="KW-0677">Repeat</keyword>
<dbReference type="Pfam" id="PF13855">
    <property type="entry name" value="LRR_8"/>
    <property type="match status" value="2"/>
</dbReference>
<protein>
    <submittedName>
        <fullName evidence="4">Insulin-like growth factor-binding protein complex acid labile subunit</fullName>
    </submittedName>
</protein>
<dbReference type="PROSITE" id="PS51450">
    <property type="entry name" value="LRR"/>
    <property type="match status" value="2"/>
</dbReference>
<accession>A0AAV4MPV0</accession>
<evidence type="ECO:0000313" key="4">
    <source>
        <dbReference type="EMBL" id="GIX74461.1"/>
    </source>
</evidence>
<comment type="caution">
    <text evidence="4">The sequence shown here is derived from an EMBL/GenBank/DDBJ whole genome shotgun (WGS) entry which is preliminary data.</text>
</comment>
<evidence type="ECO:0000313" key="5">
    <source>
        <dbReference type="Proteomes" id="UP001054945"/>
    </source>
</evidence>
<dbReference type="GO" id="GO:0031012">
    <property type="term" value="C:extracellular matrix"/>
    <property type="evidence" value="ECO:0007669"/>
    <property type="project" value="TreeGrafter"/>
</dbReference>
<keyword evidence="5" id="KW-1185">Reference proteome</keyword>
<keyword evidence="2" id="KW-0732">Signal</keyword>
<evidence type="ECO:0000256" key="3">
    <source>
        <dbReference type="ARBA" id="ARBA00022737"/>
    </source>
</evidence>
<dbReference type="InterPro" id="IPR050328">
    <property type="entry name" value="Dev_Immune_Receptor"/>
</dbReference>
<dbReference type="PRINTS" id="PR00019">
    <property type="entry name" value="LEURICHRPT"/>
</dbReference>
<evidence type="ECO:0000256" key="1">
    <source>
        <dbReference type="ARBA" id="ARBA00022614"/>
    </source>
</evidence>
<dbReference type="GO" id="GO:0005615">
    <property type="term" value="C:extracellular space"/>
    <property type="evidence" value="ECO:0007669"/>
    <property type="project" value="TreeGrafter"/>
</dbReference>
<dbReference type="InterPro" id="IPR032675">
    <property type="entry name" value="LRR_dom_sf"/>
</dbReference>
<evidence type="ECO:0000256" key="2">
    <source>
        <dbReference type="ARBA" id="ARBA00022729"/>
    </source>
</evidence>
<reference evidence="4 5" key="1">
    <citation type="submission" date="2021-06" db="EMBL/GenBank/DDBJ databases">
        <title>Caerostris extrusa draft genome.</title>
        <authorList>
            <person name="Kono N."/>
            <person name="Arakawa K."/>
        </authorList>
    </citation>
    <scope>NUCLEOTIDE SEQUENCE [LARGE SCALE GENOMIC DNA]</scope>
</reference>